<name>A0A1E4TZ44_PACTA</name>
<dbReference type="STRING" id="669874.A0A1E4TZ44"/>
<dbReference type="InterPro" id="IPR025697">
    <property type="entry name" value="CLU_dom"/>
</dbReference>
<dbReference type="InterPro" id="IPR023231">
    <property type="entry name" value="GSKIP_dom_sf"/>
</dbReference>
<feature type="region of interest" description="Disordered" evidence="2">
    <location>
        <begin position="781"/>
        <end position="818"/>
    </location>
</feature>
<feature type="region of interest" description="Disordered" evidence="2">
    <location>
        <begin position="489"/>
        <end position="514"/>
    </location>
</feature>
<dbReference type="Pfam" id="PF13374">
    <property type="entry name" value="TPR_10"/>
    <property type="match status" value="1"/>
</dbReference>
<evidence type="ECO:0000259" key="3">
    <source>
        <dbReference type="PROSITE" id="PS51823"/>
    </source>
</evidence>
<dbReference type="InterPro" id="IPR028275">
    <property type="entry name" value="CLU_N"/>
</dbReference>
<dbReference type="CDD" id="cd15466">
    <property type="entry name" value="CLU-central"/>
    <property type="match status" value="1"/>
</dbReference>
<dbReference type="EMBL" id="KV454012">
    <property type="protein sequence ID" value="ODV96948.1"/>
    <property type="molecule type" value="Genomic_DNA"/>
</dbReference>
<accession>A0A1E4TZ44</accession>
<feature type="compositionally biased region" description="Acidic residues" evidence="2">
    <location>
        <begin position="799"/>
        <end position="808"/>
    </location>
</feature>
<dbReference type="Gene3D" id="1.25.40.10">
    <property type="entry name" value="Tetratricopeptide repeat domain"/>
    <property type="match status" value="1"/>
</dbReference>
<dbReference type="PANTHER" id="PTHR12601:SF6">
    <property type="entry name" value="CLUSTERED MITOCHONDRIA PROTEIN HOMOLOG"/>
    <property type="match status" value="1"/>
</dbReference>
<evidence type="ECO:0000313" key="5">
    <source>
        <dbReference type="Proteomes" id="UP000094236"/>
    </source>
</evidence>
<keyword evidence="5" id="KW-1185">Reference proteome</keyword>
<protein>
    <recommendedName>
        <fullName evidence="3">Clu domain-containing protein</fullName>
    </recommendedName>
</protein>
<reference evidence="5" key="1">
    <citation type="submission" date="2016-05" db="EMBL/GenBank/DDBJ databases">
        <title>Comparative genomics of biotechnologically important yeasts.</title>
        <authorList>
            <consortium name="DOE Joint Genome Institute"/>
            <person name="Riley R."/>
            <person name="Haridas S."/>
            <person name="Wolfe K.H."/>
            <person name="Lopes M.R."/>
            <person name="Hittinger C.T."/>
            <person name="Goker M."/>
            <person name="Salamov A."/>
            <person name="Wisecaver J."/>
            <person name="Long T.M."/>
            <person name="Aerts A.L."/>
            <person name="Barry K."/>
            <person name="Choi C."/>
            <person name="Clum A."/>
            <person name="Coughlan A.Y."/>
            <person name="Deshpande S."/>
            <person name="Douglass A.P."/>
            <person name="Hanson S.J."/>
            <person name="Klenk H.-P."/>
            <person name="Labutti K."/>
            <person name="Lapidus A."/>
            <person name="Lindquist E."/>
            <person name="Lipzen A."/>
            <person name="Meier-Kolthoff J.P."/>
            <person name="Ohm R.A."/>
            <person name="Otillar R.P."/>
            <person name="Pangilinan J."/>
            <person name="Peng Y."/>
            <person name="Rokas A."/>
            <person name="Rosa C.A."/>
            <person name="Scheuner C."/>
            <person name="Sibirny A.A."/>
            <person name="Slot J.C."/>
            <person name="Stielow J.B."/>
            <person name="Sun H."/>
            <person name="Kurtzman C.P."/>
            <person name="Blackwell M."/>
            <person name="Grigoriev I.V."/>
            <person name="Jeffries T.W."/>
        </authorList>
    </citation>
    <scope>NUCLEOTIDE SEQUENCE [LARGE SCALE GENOMIC DNA]</scope>
    <source>
        <strain evidence="5">NRRL Y-2460</strain>
    </source>
</reference>
<dbReference type="SUPFAM" id="SSF103107">
    <property type="entry name" value="Hypothetical protein c14orf129, hspc210"/>
    <property type="match status" value="1"/>
</dbReference>
<dbReference type="SUPFAM" id="SSF48452">
    <property type="entry name" value="TPR-like"/>
    <property type="match status" value="1"/>
</dbReference>
<keyword evidence="1" id="KW-0963">Cytoplasm</keyword>
<feature type="compositionally biased region" description="Basic and acidic residues" evidence="2">
    <location>
        <begin position="781"/>
        <end position="798"/>
    </location>
</feature>
<gene>
    <name evidence="4" type="ORF">PACTADRAFT_32447</name>
</gene>
<sequence>MTEESKTEVQETIKLVVELPGKKDCITLQADLSENISGIKQVISSLPQSRQFTNFSLTFDSLKLDQSLTLSSIIELANLQDLKELKFGLKEDPYTESSIREHVVKVREYLGLELTILNNSAEGVSTGVSKFQNLELYAIKDQKQKQKENSNSKEVEEKPIVELSEDEKLKSIDSIESIFKSQEFKLHAPKQQFKLQPALKTLAISMWFPPTSNQRLKGDLLYLQAQTLEGDTFHITGNVKGFFINKSSSSKFDGSIRIIPSSNGRYKLNKSHSLLELLSALSPLLVEQLKSNIEIQMKSEPEVYFPPGNTLLSNPWIVKNPDSQLSDLGRSQANYLLGGPDAGDLLKEWNEDYQSIRELPHANFSERVLREKLLNRAGYEFTLAAVNGAVSIVKGELEPMNPEESEENRVYLRNNIFYSFGVDSTEQFKETGGNEAARAAALKDLDSIRCLNKIDANGVAHLCTVVVDYCGKRVICQTPVPGIFNQSQIQENEEVSNSEEKAGNEANDDEANDHSISSDRIVYGLTDGATKLAADKEFLKKFAPIGEAFHIKPHQVWTTDGQVKETVVTSAETKGLIGSDGRSYIIDLYRTTPLDIEFIDNHFNPETENSYPHRETTLRHEATEEWWRRQVAVAIKKATDEFESEKQKKLEMGEKIDEEVKPTFTVKPSDFALNPDAFSLNRKVVSKEDQGELEKDEQTVREVSKFVSLVLLPEYIEEVASAKIMAPIDGCHLVSVLHKRGINVRYLGRLASEVLKVKESYLLEEATKKLEIKKLNEEAEAKAANTDDKKAEDEKKEEEKEEEEEEEEKEKPKSSSNFTPTISALDSLYRIVIQEIVCRSVKHLLRLYTSSLPLVLIPSAIAHIHNCLLGDKVNGSPVAVVDEELRDLYSDSDFSFTEITPSSLIQSISNEAFIRYRYELPAGWKEELINPISLLREIAIKFGIQWESRSYAFTKEEFETTQVQSGISEVDTQVLKNTKKKGKHSNTSAVNSATNGSEVKRSTTFTPEDIICILPVVKDSIFRSSVVEEVWELGRERIQTEEEREFGLNLLVESVQFYEQIYGTIHHEVSKAYGVLAQTYFDLGLIEKACEYARKSVIISERTFGFDSFETLLSLINSAFFEAANNNISNAFVMYSRVLKEWNLIFDGHHPSIITTLSNIASLLDQHKLYKQAILVLKAAADLSSKINGEESQITAMITYQLGQNFLMDKDVPSAMEEMKKSYEIFKNRVGVDDLLTVDSKKWLDTLKAYSARLSEISASQGQLSATPATGKKNKKKGKVIQEQQPQSLKLNAKAKQQNIISVPEIANQSVEDILAFIEGTHNGGKQKNGKKTNAKK</sequence>
<dbReference type="Pfam" id="PF15044">
    <property type="entry name" value="CLU_N"/>
    <property type="match status" value="1"/>
</dbReference>
<dbReference type="Pfam" id="PF13236">
    <property type="entry name" value="CLU"/>
    <property type="match status" value="1"/>
</dbReference>
<dbReference type="InterPro" id="IPR011990">
    <property type="entry name" value="TPR-like_helical_dom_sf"/>
</dbReference>
<evidence type="ECO:0000256" key="1">
    <source>
        <dbReference type="ARBA" id="ARBA00022490"/>
    </source>
</evidence>
<proteinExistence type="predicted"/>
<evidence type="ECO:0000313" key="4">
    <source>
        <dbReference type="EMBL" id="ODV96948.1"/>
    </source>
</evidence>
<organism evidence="4 5">
    <name type="scientific">Pachysolen tannophilus NRRL Y-2460</name>
    <dbReference type="NCBI Taxonomy" id="669874"/>
    <lineage>
        <taxon>Eukaryota</taxon>
        <taxon>Fungi</taxon>
        <taxon>Dikarya</taxon>
        <taxon>Ascomycota</taxon>
        <taxon>Saccharomycotina</taxon>
        <taxon>Pichiomycetes</taxon>
        <taxon>Pachysolenaceae</taxon>
        <taxon>Pachysolen</taxon>
    </lineage>
</organism>
<dbReference type="PROSITE" id="PS51823">
    <property type="entry name" value="CLU"/>
    <property type="match status" value="1"/>
</dbReference>
<dbReference type="OrthoDB" id="1414216at2759"/>
<dbReference type="GO" id="GO:0005737">
    <property type="term" value="C:cytoplasm"/>
    <property type="evidence" value="ECO:0007669"/>
    <property type="project" value="TreeGrafter"/>
</dbReference>
<evidence type="ECO:0000256" key="2">
    <source>
        <dbReference type="SAM" id="MobiDB-lite"/>
    </source>
</evidence>
<dbReference type="InterPro" id="IPR033646">
    <property type="entry name" value="CLU-central"/>
</dbReference>
<dbReference type="Pfam" id="PF12807">
    <property type="entry name" value="eIF3_p135"/>
    <property type="match status" value="1"/>
</dbReference>
<dbReference type="GO" id="GO:0003729">
    <property type="term" value="F:mRNA binding"/>
    <property type="evidence" value="ECO:0007669"/>
    <property type="project" value="TreeGrafter"/>
</dbReference>
<dbReference type="InterPro" id="IPR027523">
    <property type="entry name" value="CLU_prot"/>
</dbReference>
<dbReference type="Proteomes" id="UP000094236">
    <property type="component" value="Unassembled WGS sequence"/>
</dbReference>
<feature type="domain" description="Clu" evidence="3">
    <location>
        <begin position="321"/>
        <end position="599"/>
    </location>
</feature>
<dbReference type="GO" id="GO:0048312">
    <property type="term" value="P:intracellular distribution of mitochondria"/>
    <property type="evidence" value="ECO:0007669"/>
    <property type="project" value="TreeGrafter"/>
</dbReference>
<dbReference type="PANTHER" id="PTHR12601">
    <property type="entry name" value="EUKARYOTIC TRANSLATION INITIATION FACTOR 3 SUBUNIT EIF-3"/>
    <property type="match status" value="1"/>
</dbReference>